<proteinExistence type="inferred from homology"/>
<dbReference type="CDD" id="cd21459">
    <property type="entry name" value="DLC-like_TCTEX1D2"/>
    <property type="match status" value="1"/>
</dbReference>
<comment type="similarity">
    <text evidence="1">Belongs to the dynein light chain Tctex-type family.</text>
</comment>
<dbReference type="GO" id="GO:0045505">
    <property type="term" value="F:dynein intermediate chain binding"/>
    <property type="evidence" value="ECO:0007669"/>
    <property type="project" value="TreeGrafter"/>
</dbReference>
<dbReference type="Proteomes" id="UP000005237">
    <property type="component" value="Unassembled WGS sequence"/>
</dbReference>
<dbReference type="Gene3D" id="3.30.1140.40">
    <property type="entry name" value="Tctex-1"/>
    <property type="match status" value="1"/>
</dbReference>
<dbReference type="InterPro" id="IPR038586">
    <property type="entry name" value="Tctex-1-like_sf"/>
</dbReference>
<dbReference type="GO" id="GO:0005868">
    <property type="term" value="C:cytoplasmic dynein complex"/>
    <property type="evidence" value="ECO:0007669"/>
    <property type="project" value="TreeGrafter"/>
</dbReference>
<evidence type="ECO:0008006" key="4">
    <source>
        <dbReference type="Google" id="ProtNLM"/>
    </source>
</evidence>
<organism evidence="2 3">
    <name type="scientific">Caenorhabditis japonica</name>
    <dbReference type="NCBI Taxonomy" id="281687"/>
    <lineage>
        <taxon>Eukaryota</taxon>
        <taxon>Metazoa</taxon>
        <taxon>Ecdysozoa</taxon>
        <taxon>Nematoda</taxon>
        <taxon>Chromadorea</taxon>
        <taxon>Rhabditida</taxon>
        <taxon>Rhabditina</taxon>
        <taxon>Rhabditomorpha</taxon>
        <taxon>Rhabditoidea</taxon>
        <taxon>Rhabditidae</taxon>
        <taxon>Peloderinae</taxon>
        <taxon>Caenorhabditis</taxon>
    </lineage>
</organism>
<keyword evidence="3" id="KW-1185">Reference proteome</keyword>
<sequence>MDDANDRNFVLRPTPGQKFRPKAVNGVVQEILHEKLNGLEHYSMEESEKLTNEISVLIRDRLKVLQLPRYKYIVQTMITEQIGHGATTALQCCWDEDCDSYVHQRFVTGSIWCEVLVFAIFHY</sequence>
<evidence type="ECO:0000256" key="1">
    <source>
        <dbReference type="ARBA" id="ARBA00005361"/>
    </source>
</evidence>
<reference evidence="2" key="2">
    <citation type="submission" date="2022-06" db="UniProtKB">
        <authorList>
            <consortium name="EnsemblMetazoa"/>
        </authorList>
    </citation>
    <scope>IDENTIFICATION</scope>
    <source>
        <strain evidence="2">DF5081</strain>
    </source>
</reference>
<dbReference type="FunFam" id="3.30.1140.40:FF:000003">
    <property type="entry name" value="tctex1 domain-containing protein 2"/>
    <property type="match status" value="1"/>
</dbReference>
<dbReference type="AlphaFoldDB" id="A0A8R1HQM6"/>
<evidence type="ECO:0000313" key="3">
    <source>
        <dbReference type="Proteomes" id="UP000005237"/>
    </source>
</evidence>
<dbReference type="Pfam" id="PF03645">
    <property type="entry name" value="Tctex-1"/>
    <property type="match status" value="1"/>
</dbReference>
<protein>
    <recommendedName>
        <fullName evidence="4">Dynein light chain</fullName>
    </recommendedName>
</protein>
<dbReference type="PANTHER" id="PTHR21255">
    <property type="entry name" value="T-COMPLEX-ASSOCIATED-TESTIS-EXPRESSED 1/ DYNEIN LIGHT CHAIN"/>
    <property type="match status" value="1"/>
</dbReference>
<dbReference type="GO" id="GO:0007018">
    <property type="term" value="P:microtubule-based movement"/>
    <property type="evidence" value="ECO:0007669"/>
    <property type="project" value="TreeGrafter"/>
</dbReference>
<accession>A0A8R1HQM6</accession>
<reference evidence="3" key="1">
    <citation type="submission" date="2010-08" db="EMBL/GenBank/DDBJ databases">
        <authorList>
            <consortium name="Caenorhabditis japonica Sequencing Consortium"/>
            <person name="Wilson R.K."/>
        </authorList>
    </citation>
    <scope>NUCLEOTIDE SEQUENCE [LARGE SCALE GENOMIC DNA]</scope>
    <source>
        <strain evidence="3">DF5081</strain>
    </source>
</reference>
<name>A0A8R1HQM6_CAEJA</name>
<dbReference type="GO" id="GO:0005930">
    <property type="term" value="C:axoneme"/>
    <property type="evidence" value="ECO:0007669"/>
    <property type="project" value="EnsemblMetazoa"/>
</dbReference>
<dbReference type="OMA" id="YVIRPNF"/>
<evidence type="ECO:0000313" key="2">
    <source>
        <dbReference type="EnsemblMetazoa" id="CJA08890.1"/>
    </source>
</evidence>
<dbReference type="InterPro" id="IPR005334">
    <property type="entry name" value="Tctex-1-like"/>
</dbReference>
<dbReference type="PANTHER" id="PTHR21255:SF7">
    <property type="entry name" value="DYNEIN LIGHT CHAIN TCTEX-TYPE PROTEIN 2B"/>
    <property type="match status" value="1"/>
</dbReference>
<dbReference type="EnsemblMetazoa" id="CJA08890.1">
    <property type="protein sequence ID" value="CJA08890.1"/>
    <property type="gene ID" value="WBGene00128094"/>
</dbReference>